<dbReference type="AlphaFoldDB" id="A0A0W8FZE7"/>
<evidence type="ECO:0000313" key="7">
    <source>
        <dbReference type="EMBL" id="KUG26272.1"/>
    </source>
</evidence>
<dbReference type="Gene3D" id="3.40.1010.10">
    <property type="entry name" value="Cobalt-precorrin-4 Transmethylase, Domain 1"/>
    <property type="match status" value="1"/>
</dbReference>
<dbReference type="FunFam" id="3.40.1010.10:FF:000007">
    <property type="entry name" value="Ribosomal RNA small subunit methyltransferase I"/>
    <property type="match status" value="1"/>
</dbReference>
<evidence type="ECO:0000256" key="4">
    <source>
        <dbReference type="ARBA" id="ARBA00022679"/>
    </source>
</evidence>
<reference evidence="7" key="1">
    <citation type="journal article" date="2015" name="Proc. Natl. Acad. Sci. U.S.A.">
        <title>Networks of energetic and metabolic interactions define dynamics in microbial communities.</title>
        <authorList>
            <person name="Embree M."/>
            <person name="Liu J.K."/>
            <person name="Al-Bassam M.M."/>
            <person name="Zengler K."/>
        </authorList>
    </citation>
    <scope>NUCLEOTIDE SEQUENCE</scope>
</reference>
<dbReference type="CDD" id="cd11648">
    <property type="entry name" value="RsmI"/>
    <property type="match status" value="1"/>
</dbReference>
<dbReference type="InterPro" id="IPR000878">
    <property type="entry name" value="4pyrrol_Mease"/>
</dbReference>
<dbReference type="InterPro" id="IPR014777">
    <property type="entry name" value="4pyrrole_Mease_sub1"/>
</dbReference>
<dbReference type="Pfam" id="PF00590">
    <property type="entry name" value="TP_methylase"/>
    <property type="match status" value="1"/>
</dbReference>
<keyword evidence="2" id="KW-0698">rRNA processing</keyword>
<comment type="caution">
    <text evidence="7">The sequence shown here is derived from an EMBL/GenBank/DDBJ whole genome shotgun (WGS) entry which is preliminary data.</text>
</comment>
<dbReference type="GO" id="GO:0008168">
    <property type="term" value="F:methyltransferase activity"/>
    <property type="evidence" value="ECO:0007669"/>
    <property type="project" value="UniProtKB-KW"/>
</dbReference>
<dbReference type="GO" id="GO:0006364">
    <property type="term" value="P:rRNA processing"/>
    <property type="evidence" value="ECO:0007669"/>
    <property type="project" value="UniProtKB-KW"/>
</dbReference>
<evidence type="ECO:0000256" key="1">
    <source>
        <dbReference type="ARBA" id="ARBA00022490"/>
    </source>
</evidence>
<dbReference type="InterPro" id="IPR035996">
    <property type="entry name" value="4pyrrol_Methylase_sf"/>
</dbReference>
<dbReference type="InterPro" id="IPR018063">
    <property type="entry name" value="SAM_MeTrfase_RsmI_CS"/>
</dbReference>
<gene>
    <name evidence="7" type="ORF">ASZ90_003894</name>
</gene>
<dbReference type="InterPro" id="IPR008189">
    <property type="entry name" value="rRNA_ssu_MeTfrase_I"/>
</dbReference>
<evidence type="ECO:0000259" key="6">
    <source>
        <dbReference type="Pfam" id="PF00590"/>
    </source>
</evidence>
<dbReference type="HAMAP" id="MF_01877">
    <property type="entry name" value="16SrRNA_methyltr_I"/>
    <property type="match status" value="1"/>
</dbReference>
<keyword evidence="3 7" id="KW-0489">Methyltransferase</keyword>
<protein>
    <submittedName>
        <fullName evidence="7">Rrna small subunit methyltransferase i</fullName>
    </submittedName>
</protein>
<organism evidence="7">
    <name type="scientific">hydrocarbon metagenome</name>
    <dbReference type="NCBI Taxonomy" id="938273"/>
    <lineage>
        <taxon>unclassified sequences</taxon>
        <taxon>metagenomes</taxon>
        <taxon>ecological metagenomes</taxon>
    </lineage>
</organism>
<evidence type="ECO:0000256" key="2">
    <source>
        <dbReference type="ARBA" id="ARBA00022552"/>
    </source>
</evidence>
<dbReference type="SUPFAM" id="SSF53790">
    <property type="entry name" value="Tetrapyrrole methylase"/>
    <property type="match status" value="1"/>
</dbReference>
<proteinExistence type="inferred from homology"/>
<keyword evidence="1" id="KW-0963">Cytoplasm</keyword>
<dbReference type="FunFam" id="3.30.950.10:FF:000002">
    <property type="entry name" value="Ribosomal RNA small subunit methyltransferase I"/>
    <property type="match status" value="1"/>
</dbReference>
<dbReference type="PANTHER" id="PTHR46111">
    <property type="entry name" value="RIBOSOMAL RNA SMALL SUBUNIT METHYLTRANSFERASE I"/>
    <property type="match status" value="1"/>
</dbReference>
<name>A0A0W8FZE7_9ZZZZ</name>
<dbReference type="NCBIfam" id="TIGR00096">
    <property type="entry name" value="16S rRNA (cytidine(1402)-2'-O)-methyltransferase"/>
    <property type="match status" value="1"/>
</dbReference>
<keyword evidence="5" id="KW-0949">S-adenosyl-L-methionine</keyword>
<keyword evidence="4 7" id="KW-0808">Transferase</keyword>
<dbReference type="Gene3D" id="3.30.950.10">
    <property type="entry name" value="Methyltransferase, Cobalt-precorrin-4 Transmethylase, Domain 2"/>
    <property type="match status" value="1"/>
</dbReference>
<dbReference type="InterPro" id="IPR014776">
    <property type="entry name" value="4pyrrole_Mease_sub2"/>
</dbReference>
<sequence length="229" mass="25795">MQPGKLYIVATPIGNLKDITLRAIETLKEVDFVICEDTRVTGFLLKEYEISKELFSFNAQSEERKIPSVLVRIKNGQNAALVSDAGTPTISDPGIRLVSAAIKEEIEVVSIPGVNAAIAALSIAGLPTDSFLFEGFLPQKKGRQKKLKELAEENRTIVLYESTYRIEKLLNELNEYMPQRLIVVCRELTKKFEETWRGTPKELLEDLQNKVTKGEFVVLISPKDWKEPT</sequence>
<dbReference type="PIRSF" id="PIRSF005917">
    <property type="entry name" value="MTase_YraL"/>
    <property type="match status" value="1"/>
</dbReference>
<dbReference type="EMBL" id="LNQE01000495">
    <property type="protein sequence ID" value="KUG26272.1"/>
    <property type="molecule type" value="Genomic_DNA"/>
</dbReference>
<dbReference type="PANTHER" id="PTHR46111:SF1">
    <property type="entry name" value="RIBOSOMAL RNA SMALL SUBUNIT METHYLTRANSFERASE I"/>
    <property type="match status" value="1"/>
</dbReference>
<dbReference type="PROSITE" id="PS01296">
    <property type="entry name" value="RSMI"/>
    <property type="match status" value="1"/>
</dbReference>
<accession>A0A0W8FZE7</accession>
<feature type="domain" description="Tetrapyrrole methylase" evidence="6">
    <location>
        <begin position="5"/>
        <end position="203"/>
    </location>
</feature>
<evidence type="ECO:0000256" key="5">
    <source>
        <dbReference type="ARBA" id="ARBA00022691"/>
    </source>
</evidence>
<dbReference type="GO" id="GO:0032259">
    <property type="term" value="P:methylation"/>
    <property type="evidence" value="ECO:0007669"/>
    <property type="project" value="UniProtKB-KW"/>
</dbReference>
<evidence type="ECO:0000256" key="3">
    <source>
        <dbReference type="ARBA" id="ARBA00022603"/>
    </source>
</evidence>